<dbReference type="HOGENOM" id="CLU_3215348_0_0_7"/>
<dbReference type="EMBL" id="FO203522">
    <property type="protein sequence ID" value="CCO23720.1"/>
    <property type="molecule type" value="Genomic_DNA"/>
</dbReference>
<reference evidence="2 3" key="1">
    <citation type="submission" date="2012-10" db="EMBL/GenBank/DDBJ databases">
        <authorList>
            <person name="Genoscope - CEA"/>
        </authorList>
    </citation>
    <scope>NUCLEOTIDE SEQUENCE [LARGE SCALE GENOMIC DNA]</scope>
    <source>
        <strain evidence="3">AM13 / DSM 14728</strain>
    </source>
</reference>
<dbReference type="KEGG" id="dhy:DESAM_21443"/>
<organism evidence="2 3">
    <name type="scientific">Maridesulfovibrio hydrothermalis AM13 = DSM 14728</name>
    <dbReference type="NCBI Taxonomy" id="1121451"/>
    <lineage>
        <taxon>Bacteria</taxon>
        <taxon>Pseudomonadati</taxon>
        <taxon>Thermodesulfobacteriota</taxon>
        <taxon>Desulfovibrionia</taxon>
        <taxon>Desulfovibrionales</taxon>
        <taxon>Desulfovibrionaceae</taxon>
        <taxon>Maridesulfovibrio</taxon>
    </lineage>
</organism>
<keyword evidence="3" id="KW-1185">Reference proteome</keyword>
<keyword evidence="1" id="KW-0812">Transmembrane</keyword>
<evidence type="ECO:0000256" key="1">
    <source>
        <dbReference type="SAM" id="Phobius"/>
    </source>
</evidence>
<evidence type="ECO:0000313" key="2">
    <source>
        <dbReference type="EMBL" id="CCO23720.1"/>
    </source>
</evidence>
<proteinExistence type="predicted"/>
<feature type="transmembrane region" description="Helical" evidence="1">
    <location>
        <begin position="21"/>
        <end position="39"/>
    </location>
</feature>
<keyword evidence="1" id="KW-1133">Transmembrane helix</keyword>
<gene>
    <name evidence="2" type="ORF">DESAM_21443</name>
</gene>
<protein>
    <submittedName>
        <fullName evidence="2">Uncharacterized protein</fullName>
    </submittedName>
</protein>
<name>L0RC02_9BACT</name>
<dbReference type="AlphaFoldDB" id="L0RC02"/>
<dbReference type="Proteomes" id="UP000010808">
    <property type="component" value="Chromosome"/>
</dbReference>
<keyword evidence="1" id="KW-0472">Membrane</keyword>
<accession>L0RC02</accession>
<evidence type="ECO:0000313" key="3">
    <source>
        <dbReference type="Proteomes" id="UP000010808"/>
    </source>
</evidence>
<sequence length="44" mass="4810">MLTGASSKALGDNIWYKKRAVNNYTALWGVLFVVGMRGVEPPTP</sequence>